<keyword evidence="3" id="KW-1185">Reference proteome</keyword>
<accession>A0A1H4K0X1</accession>
<gene>
    <name evidence="2" type="ORF">SAMN04489745_0464</name>
</gene>
<evidence type="ECO:0000256" key="1">
    <source>
        <dbReference type="SAM" id="Phobius"/>
    </source>
</evidence>
<evidence type="ECO:0000313" key="3">
    <source>
        <dbReference type="Proteomes" id="UP000182652"/>
    </source>
</evidence>
<dbReference type="AlphaFoldDB" id="A0A1H4K0X1"/>
<evidence type="ECO:0000313" key="2">
    <source>
        <dbReference type="EMBL" id="SEB51728.1"/>
    </source>
</evidence>
<reference evidence="2 3" key="1">
    <citation type="submission" date="2016-10" db="EMBL/GenBank/DDBJ databases">
        <authorList>
            <person name="de Groot N.N."/>
        </authorList>
    </citation>
    <scope>NUCLEOTIDE SEQUENCE [LARGE SCALE GENOMIC DNA]</scope>
    <source>
        <strain evidence="2 3">DSM 10495</strain>
    </source>
</reference>
<sequence>MYSWIFRHLPGPLWLRILQTLILVAVALFLMVQFLFPWMAQFTSFTDSTIGSAQRP</sequence>
<proteinExistence type="predicted"/>
<name>A0A1H4K0X1_9MICC</name>
<keyword evidence="1" id="KW-0472">Membrane</keyword>
<organism evidence="2 3">
    <name type="scientific">Arthrobacter woluwensis</name>
    <dbReference type="NCBI Taxonomy" id="156980"/>
    <lineage>
        <taxon>Bacteria</taxon>
        <taxon>Bacillati</taxon>
        <taxon>Actinomycetota</taxon>
        <taxon>Actinomycetes</taxon>
        <taxon>Micrococcales</taxon>
        <taxon>Micrococcaceae</taxon>
        <taxon>Arthrobacter</taxon>
    </lineage>
</organism>
<protein>
    <submittedName>
        <fullName evidence="2">Uncharacterized protein</fullName>
    </submittedName>
</protein>
<feature type="transmembrane region" description="Helical" evidence="1">
    <location>
        <begin position="13"/>
        <end position="36"/>
    </location>
</feature>
<dbReference type="STRING" id="156980.SAMN04489745_0464"/>
<dbReference type="EMBL" id="FNSN01000003">
    <property type="protein sequence ID" value="SEB51728.1"/>
    <property type="molecule type" value="Genomic_DNA"/>
</dbReference>
<dbReference type="Proteomes" id="UP000182652">
    <property type="component" value="Unassembled WGS sequence"/>
</dbReference>
<keyword evidence="1" id="KW-1133">Transmembrane helix</keyword>
<keyword evidence="1" id="KW-0812">Transmembrane</keyword>
<dbReference type="RefSeq" id="WP_169795514.1">
    <property type="nucleotide sequence ID" value="NZ_FNSN01000003.1"/>
</dbReference>